<gene>
    <name evidence="2" type="ORF">QR685DRAFT_162785</name>
</gene>
<organism evidence="2 3">
    <name type="scientific">Neurospora intermedia</name>
    <dbReference type="NCBI Taxonomy" id="5142"/>
    <lineage>
        <taxon>Eukaryota</taxon>
        <taxon>Fungi</taxon>
        <taxon>Dikarya</taxon>
        <taxon>Ascomycota</taxon>
        <taxon>Pezizomycotina</taxon>
        <taxon>Sordariomycetes</taxon>
        <taxon>Sordariomycetidae</taxon>
        <taxon>Sordariales</taxon>
        <taxon>Sordariaceae</taxon>
        <taxon>Neurospora</taxon>
    </lineage>
</organism>
<accession>A0ABR3DKG8</accession>
<feature type="compositionally biased region" description="Basic residues" evidence="1">
    <location>
        <begin position="172"/>
        <end position="182"/>
    </location>
</feature>
<evidence type="ECO:0000256" key="1">
    <source>
        <dbReference type="SAM" id="MobiDB-lite"/>
    </source>
</evidence>
<name>A0ABR3DKG8_NEUIN</name>
<protein>
    <submittedName>
        <fullName evidence="2">Uncharacterized protein</fullName>
    </submittedName>
</protein>
<dbReference type="EMBL" id="JAVLET010000002">
    <property type="protein sequence ID" value="KAL0473104.1"/>
    <property type="molecule type" value="Genomic_DNA"/>
</dbReference>
<sequence>MMEFLLTTEQLGMLCWYAAFACSKHMMAMSNDETQAMHSAANAGPIELLVCGSGSQIPPRCPCGCTTRAASTSNHSRPFTAWVQHLSIALAPPQGKGRNGRWKAAFKTLTCPIIQETCVRVQQPPRATYKAATRLKLDRAIIVLETKRRSRQNLLGGSGRRCRREENQTKRGERRRACRRSRVSPVYDSSATPSPLVDEQDRSR</sequence>
<feature type="region of interest" description="Disordered" evidence="1">
    <location>
        <begin position="154"/>
        <end position="204"/>
    </location>
</feature>
<evidence type="ECO:0000313" key="2">
    <source>
        <dbReference type="EMBL" id="KAL0473104.1"/>
    </source>
</evidence>
<dbReference type="Proteomes" id="UP001451303">
    <property type="component" value="Unassembled WGS sequence"/>
</dbReference>
<reference evidence="2 3" key="1">
    <citation type="submission" date="2023-09" db="EMBL/GenBank/DDBJ databases">
        <title>Multi-omics analysis of a traditional fermented food reveals byproduct-associated fungal strains for waste-to-food upcycling.</title>
        <authorList>
            <consortium name="Lawrence Berkeley National Laboratory"/>
            <person name="Rekdal V.M."/>
            <person name="Villalobos-Escobedo J.M."/>
            <person name="Rodriguez-Valeron N."/>
            <person name="Garcia M.O."/>
            <person name="Vasquez D.P."/>
            <person name="Damayanti I."/>
            <person name="Sorensen P.M."/>
            <person name="Baidoo E.E."/>
            <person name="De Carvalho A.C."/>
            <person name="Riley R."/>
            <person name="Lipzen A."/>
            <person name="He G."/>
            <person name="Yan M."/>
            <person name="Haridas S."/>
            <person name="Daum C."/>
            <person name="Yoshinaga Y."/>
            <person name="Ng V."/>
            <person name="Grigoriev I.V."/>
            <person name="Munk R."/>
            <person name="Nuraida L."/>
            <person name="Wijaya C.H."/>
            <person name="Morales P.-C."/>
            <person name="Keasling J.D."/>
        </authorList>
    </citation>
    <scope>NUCLEOTIDE SEQUENCE [LARGE SCALE GENOMIC DNA]</scope>
    <source>
        <strain evidence="2 3">FGSC 2613</strain>
    </source>
</reference>
<proteinExistence type="predicted"/>
<evidence type="ECO:0000313" key="3">
    <source>
        <dbReference type="Proteomes" id="UP001451303"/>
    </source>
</evidence>
<comment type="caution">
    <text evidence="2">The sequence shown here is derived from an EMBL/GenBank/DDBJ whole genome shotgun (WGS) entry which is preliminary data.</text>
</comment>
<keyword evidence="3" id="KW-1185">Reference proteome</keyword>